<organism evidence="2">
    <name type="scientific">Arabidopsis lyrata subsp. lyrata</name>
    <name type="common">Lyre-leaved rock-cress</name>
    <dbReference type="NCBI Taxonomy" id="81972"/>
    <lineage>
        <taxon>Eukaryota</taxon>
        <taxon>Viridiplantae</taxon>
        <taxon>Streptophyta</taxon>
        <taxon>Embryophyta</taxon>
        <taxon>Tracheophyta</taxon>
        <taxon>Spermatophyta</taxon>
        <taxon>Magnoliopsida</taxon>
        <taxon>eudicotyledons</taxon>
        <taxon>Gunneridae</taxon>
        <taxon>Pentapetalae</taxon>
        <taxon>rosids</taxon>
        <taxon>malvids</taxon>
        <taxon>Brassicales</taxon>
        <taxon>Brassicaceae</taxon>
        <taxon>Camelineae</taxon>
        <taxon>Arabidopsis</taxon>
    </lineage>
</organism>
<proteinExistence type="predicted"/>
<sequence>MQSSHQACKKLAYLAPKEKPLDAQEGVLGDLDVLVVHQFHHSFFRLEVCYDDSPCCMVLLYKL</sequence>
<name>D7LMK2_ARALL</name>
<gene>
    <name evidence="1" type="ORF">ARALYDRAFT_905576</name>
</gene>
<evidence type="ECO:0000313" key="2">
    <source>
        <dbReference type="Proteomes" id="UP000008694"/>
    </source>
</evidence>
<dbReference type="HOGENOM" id="CLU_2888804_0_0_1"/>
<accession>D7LMK2</accession>
<evidence type="ECO:0000313" key="1">
    <source>
        <dbReference type="EMBL" id="EFH51936.1"/>
    </source>
</evidence>
<protein>
    <submittedName>
        <fullName evidence="1">Predicted protein</fullName>
    </submittedName>
</protein>
<reference evidence="2" key="1">
    <citation type="journal article" date="2011" name="Nat. Genet.">
        <title>The Arabidopsis lyrata genome sequence and the basis of rapid genome size change.</title>
        <authorList>
            <person name="Hu T.T."/>
            <person name="Pattyn P."/>
            <person name="Bakker E.G."/>
            <person name="Cao J."/>
            <person name="Cheng J.-F."/>
            <person name="Clark R.M."/>
            <person name="Fahlgren N."/>
            <person name="Fawcett J.A."/>
            <person name="Grimwood J."/>
            <person name="Gundlach H."/>
            <person name="Haberer G."/>
            <person name="Hollister J.D."/>
            <person name="Ossowski S."/>
            <person name="Ottilar R.P."/>
            <person name="Salamov A.A."/>
            <person name="Schneeberger K."/>
            <person name="Spannagl M."/>
            <person name="Wang X."/>
            <person name="Yang L."/>
            <person name="Nasrallah M.E."/>
            <person name="Bergelson J."/>
            <person name="Carrington J.C."/>
            <person name="Gaut B.S."/>
            <person name="Schmutz J."/>
            <person name="Mayer K.F.X."/>
            <person name="Van de Peer Y."/>
            <person name="Grigoriev I.V."/>
            <person name="Nordborg M."/>
            <person name="Weigel D."/>
            <person name="Guo Y.-L."/>
        </authorList>
    </citation>
    <scope>NUCLEOTIDE SEQUENCE [LARGE SCALE GENOMIC DNA]</scope>
    <source>
        <strain evidence="2">cv. MN47</strain>
    </source>
</reference>
<dbReference type="Proteomes" id="UP000008694">
    <property type="component" value="Unassembled WGS sequence"/>
</dbReference>
<dbReference type="Gramene" id="scaffold_501280.1">
    <property type="protein sequence ID" value="scaffold_501280.1"/>
    <property type="gene ID" value="scaffold_501280.1"/>
</dbReference>
<dbReference type="EMBL" id="GL348717">
    <property type="protein sequence ID" value="EFH51936.1"/>
    <property type="molecule type" value="Genomic_DNA"/>
</dbReference>
<keyword evidence="2" id="KW-1185">Reference proteome</keyword>
<dbReference type="AlphaFoldDB" id="D7LMK2"/>